<evidence type="ECO:0000313" key="4">
    <source>
        <dbReference type="Proteomes" id="UP000231702"/>
    </source>
</evidence>
<evidence type="ECO:0000313" key="3">
    <source>
        <dbReference type="EMBL" id="PJE28883.1"/>
    </source>
</evidence>
<dbReference type="Pfam" id="PF13590">
    <property type="entry name" value="DUF4136"/>
    <property type="match status" value="1"/>
</dbReference>
<gene>
    <name evidence="3" type="ORF">CVM39_10515</name>
</gene>
<feature type="chain" id="PRO_5046797483" evidence="1">
    <location>
        <begin position="32"/>
        <end position="210"/>
    </location>
</feature>
<comment type="caution">
    <text evidence="3">The sequence shown here is derived from an EMBL/GenBank/DDBJ whole genome shotgun (WGS) entry which is preliminary data.</text>
</comment>
<feature type="domain" description="DUF4136" evidence="2">
    <location>
        <begin position="57"/>
        <end position="195"/>
    </location>
</feature>
<dbReference type="EMBL" id="PGTD01000016">
    <property type="protein sequence ID" value="PJE28883.1"/>
    <property type="molecule type" value="Genomic_DNA"/>
</dbReference>
<keyword evidence="4" id="KW-1185">Reference proteome</keyword>
<dbReference type="PROSITE" id="PS51257">
    <property type="entry name" value="PROKAR_LIPOPROTEIN"/>
    <property type="match status" value="1"/>
</dbReference>
<feature type="signal peptide" evidence="1">
    <location>
        <begin position="1"/>
        <end position="31"/>
    </location>
</feature>
<reference evidence="3 4" key="1">
    <citation type="journal article" date="2018" name="Int. J. Syst. Evol. Microbiol.">
        <title>Pseudooceanicola lipolyticus sp. nov., a marine alphaproteobacterium, reclassification of Oceanicola flagellatus as Pseudooceanicola flagellatus comb. nov. and emended description of the genus Pseudooceanicola.</title>
        <authorList>
            <person name="Huang M.-M."/>
            <person name="Guo L.-L."/>
            <person name="Wu Y.-H."/>
            <person name="Lai Q.-L."/>
            <person name="Shao Z.-Z."/>
            <person name="Wang C.-S."/>
            <person name="Wu M."/>
            <person name="Xu X.-W."/>
        </authorList>
    </citation>
    <scope>NUCLEOTIDE SEQUENCE [LARGE SCALE GENOMIC DNA]</scope>
    <source>
        <strain evidence="3 4">Ar-45</strain>
    </source>
</reference>
<protein>
    <submittedName>
        <fullName evidence="3">DUF4136 domain-containing protein</fullName>
    </submittedName>
</protein>
<accession>A0ABX4MR17</accession>
<dbReference type="InterPro" id="IPR025411">
    <property type="entry name" value="DUF4136"/>
</dbReference>
<keyword evidence="1" id="KW-0732">Signal</keyword>
<dbReference type="Proteomes" id="UP000231702">
    <property type="component" value="Unassembled WGS sequence"/>
</dbReference>
<organism evidence="3 4">
    <name type="scientific">Pseudooceanicola antarcticus</name>
    <dbReference type="NCBI Taxonomy" id="1247613"/>
    <lineage>
        <taxon>Bacteria</taxon>
        <taxon>Pseudomonadati</taxon>
        <taxon>Pseudomonadota</taxon>
        <taxon>Alphaproteobacteria</taxon>
        <taxon>Rhodobacterales</taxon>
        <taxon>Paracoccaceae</taxon>
        <taxon>Pseudooceanicola</taxon>
    </lineage>
</organism>
<name>A0ABX4MR17_9RHOB</name>
<evidence type="ECO:0000259" key="2">
    <source>
        <dbReference type="Pfam" id="PF13590"/>
    </source>
</evidence>
<sequence>MRRPTGGPMRLLPILAATLALLLAACTSVTSTVEGYSTIPEGIAPKTVHIAPGEGMSGESLAWQSNAQALAAQLARRGYTSVARGEARLLARFSYSTAAPETERYPVRVPVRGITGYETQETSPGVFRTVPIRGIIGYRTRYETRVVYPRQLRITMRDARSGAPVFETSALSRDTCDQTPRVIALMLGAALKSFPKAQSGRVTLSEDQSC</sequence>
<proteinExistence type="predicted"/>
<evidence type="ECO:0000256" key="1">
    <source>
        <dbReference type="SAM" id="SignalP"/>
    </source>
</evidence>